<dbReference type="HAMAP" id="MF_00080">
    <property type="entry name" value="IF_3"/>
    <property type="match status" value="1"/>
</dbReference>
<keyword evidence="3 4" id="KW-0648">Protein biosynthesis</keyword>
<dbReference type="GO" id="GO:0005829">
    <property type="term" value="C:cytosol"/>
    <property type="evidence" value="ECO:0007669"/>
    <property type="project" value="TreeGrafter"/>
</dbReference>
<dbReference type="InterPro" id="IPR036788">
    <property type="entry name" value="T_IF-3_C_sf"/>
</dbReference>
<feature type="compositionally biased region" description="Basic and acidic residues" evidence="5">
    <location>
        <begin position="58"/>
        <end position="77"/>
    </location>
</feature>
<evidence type="ECO:0000256" key="2">
    <source>
        <dbReference type="ARBA" id="ARBA00022540"/>
    </source>
</evidence>
<reference evidence="9" key="1">
    <citation type="submission" date="2021-11" db="EMBL/GenBank/DDBJ databases">
        <authorList>
            <consortium name="Genoscope - CEA"/>
            <person name="William W."/>
        </authorList>
    </citation>
    <scope>NUCLEOTIDE SEQUENCE</scope>
</reference>
<dbReference type="GO" id="GO:0016020">
    <property type="term" value="C:membrane"/>
    <property type="evidence" value="ECO:0007669"/>
    <property type="project" value="TreeGrafter"/>
</dbReference>
<dbReference type="OrthoDB" id="21573at2759"/>
<comment type="subcellular location">
    <subcellularLocation>
        <location evidence="4">Plastid</location>
        <location evidence="4">Chloroplast</location>
    </subcellularLocation>
</comment>
<dbReference type="GO" id="GO:0032790">
    <property type="term" value="P:ribosome disassembly"/>
    <property type="evidence" value="ECO:0007669"/>
    <property type="project" value="TreeGrafter"/>
</dbReference>
<dbReference type="SUPFAM" id="SSF55200">
    <property type="entry name" value="Translation initiation factor IF3, C-terminal domain"/>
    <property type="match status" value="1"/>
</dbReference>
<evidence type="ECO:0000256" key="3">
    <source>
        <dbReference type="ARBA" id="ARBA00022917"/>
    </source>
</evidence>
<evidence type="ECO:0000256" key="5">
    <source>
        <dbReference type="SAM" id="MobiDB-lite"/>
    </source>
</evidence>
<dbReference type="InterPro" id="IPR001288">
    <property type="entry name" value="Translation_initiation_fac_3"/>
</dbReference>
<feature type="domain" description="Translation initiation factor 3 C-terminal" evidence="7">
    <location>
        <begin position="176"/>
        <end position="262"/>
    </location>
</feature>
<evidence type="ECO:0000259" key="8">
    <source>
        <dbReference type="Pfam" id="PF05198"/>
    </source>
</evidence>
<dbReference type="SUPFAM" id="SSF54364">
    <property type="entry name" value="Translation initiation factor IF3, N-terminal domain"/>
    <property type="match status" value="1"/>
</dbReference>
<proteinExistence type="inferred from homology"/>
<keyword evidence="2 4" id="KW-0396">Initiation factor</keyword>
<dbReference type="Proteomes" id="UP000789595">
    <property type="component" value="Unassembled WGS sequence"/>
</dbReference>
<comment type="caution">
    <text evidence="9">The sequence shown here is derived from an EMBL/GenBank/DDBJ whole genome shotgun (WGS) entry which is preliminary data.</text>
</comment>
<gene>
    <name evidence="9" type="ORF">PECAL_5P22420</name>
</gene>
<dbReference type="PANTHER" id="PTHR10938:SF0">
    <property type="entry name" value="TRANSLATION INITIATION FACTOR IF-3, MITOCHONDRIAL"/>
    <property type="match status" value="1"/>
</dbReference>
<dbReference type="Gene3D" id="3.30.110.10">
    <property type="entry name" value="Translation initiation factor 3 (IF-3), C-terminal domain"/>
    <property type="match status" value="1"/>
</dbReference>
<evidence type="ECO:0000313" key="10">
    <source>
        <dbReference type="Proteomes" id="UP000789595"/>
    </source>
</evidence>
<evidence type="ECO:0000256" key="6">
    <source>
        <dbReference type="SAM" id="SignalP"/>
    </source>
</evidence>
<accession>A0A8J2T0Y6</accession>
<feature type="region of interest" description="Disordered" evidence="5">
    <location>
        <begin position="58"/>
        <end position="87"/>
    </location>
</feature>
<dbReference type="GO" id="GO:0043022">
    <property type="term" value="F:ribosome binding"/>
    <property type="evidence" value="ECO:0007669"/>
    <property type="project" value="TreeGrafter"/>
</dbReference>
<comment type="similarity">
    <text evidence="1 4">Belongs to the IF-3 family.</text>
</comment>
<dbReference type="EMBL" id="CAKKNE010000005">
    <property type="protein sequence ID" value="CAH0377713.1"/>
    <property type="molecule type" value="Genomic_DNA"/>
</dbReference>
<evidence type="ECO:0000313" key="9">
    <source>
        <dbReference type="EMBL" id="CAH0377713.1"/>
    </source>
</evidence>
<dbReference type="PROSITE" id="PS00938">
    <property type="entry name" value="IF3"/>
    <property type="match status" value="1"/>
</dbReference>
<dbReference type="AlphaFoldDB" id="A0A8J2T0Y6"/>
<protein>
    <recommendedName>
        <fullName evidence="4">Translation initiation factor IF-3</fullName>
    </recommendedName>
</protein>
<dbReference type="PANTHER" id="PTHR10938">
    <property type="entry name" value="TRANSLATION INITIATION FACTOR IF-3"/>
    <property type="match status" value="1"/>
</dbReference>
<dbReference type="GO" id="GO:0003743">
    <property type="term" value="F:translation initiation factor activity"/>
    <property type="evidence" value="ECO:0007669"/>
    <property type="project" value="UniProtKB-KW"/>
</dbReference>
<feature type="domain" description="Translation initiation factor 3 N-terminal" evidence="8">
    <location>
        <begin position="96"/>
        <end position="168"/>
    </location>
</feature>
<comment type="function">
    <text evidence="4">IF-3 binds to the 30S ribosomal subunit and shifts the equilibrium between 70S ribosomes and their 50S and 30S subunits in favor of the free subunits, thus enhancing the availability of 30S subunits on which protein synthesis initiation begins.</text>
</comment>
<evidence type="ECO:0000256" key="1">
    <source>
        <dbReference type="ARBA" id="ARBA00005439"/>
    </source>
</evidence>
<feature type="chain" id="PRO_5035288474" description="Translation initiation factor IF-3" evidence="6">
    <location>
        <begin position="21"/>
        <end position="263"/>
    </location>
</feature>
<keyword evidence="10" id="KW-1185">Reference proteome</keyword>
<dbReference type="InterPro" id="IPR019814">
    <property type="entry name" value="Translation_initiation_fac_3_N"/>
</dbReference>
<comment type="subunit">
    <text evidence="4">Monomer.</text>
</comment>
<dbReference type="Pfam" id="PF05198">
    <property type="entry name" value="IF3_N"/>
    <property type="match status" value="1"/>
</dbReference>
<evidence type="ECO:0000259" key="7">
    <source>
        <dbReference type="Pfam" id="PF00707"/>
    </source>
</evidence>
<dbReference type="GO" id="GO:0009507">
    <property type="term" value="C:chloroplast"/>
    <property type="evidence" value="ECO:0007669"/>
    <property type="project" value="UniProtKB-SubCell"/>
</dbReference>
<keyword evidence="6" id="KW-0732">Signal</keyword>
<feature type="signal peptide" evidence="6">
    <location>
        <begin position="1"/>
        <end position="20"/>
    </location>
</feature>
<dbReference type="InterPro" id="IPR019815">
    <property type="entry name" value="Translation_initiation_fac_3_C"/>
</dbReference>
<dbReference type="InterPro" id="IPR036787">
    <property type="entry name" value="T_IF-3_N_sf"/>
</dbReference>
<name>A0A8J2T0Y6_9STRA</name>
<sequence>MRQAGRSVLAMLALLRSARPLVPKQAVRCLARRPVKKRPTISMALCAAASRASTLIHEPSRDAVDPRERRCQRESSHRRGRPGAQKREQIVLPPLNEKIIQPLLRVVVDRGEADDEVLGIITRDEALERAREEGVDLVMIAEKSDPPVCKIVDYGKLRYQKDKKKKEQAKKAKTNEIKEVKMSYKIGEGDYDVRKKRADKFIKNGNRVKLSIQFRGREQQHMSLGDDLIARFIDDLEEAGANIAKTKTIREGRDLTTILSQKS</sequence>
<dbReference type="NCBIfam" id="TIGR00168">
    <property type="entry name" value="infC"/>
    <property type="match status" value="1"/>
</dbReference>
<dbReference type="InterPro" id="IPR019813">
    <property type="entry name" value="Translation_initiation_fac3_CS"/>
</dbReference>
<organism evidence="9 10">
    <name type="scientific">Pelagomonas calceolata</name>
    <dbReference type="NCBI Taxonomy" id="35677"/>
    <lineage>
        <taxon>Eukaryota</taxon>
        <taxon>Sar</taxon>
        <taxon>Stramenopiles</taxon>
        <taxon>Ochrophyta</taxon>
        <taxon>Pelagophyceae</taxon>
        <taxon>Pelagomonadales</taxon>
        <taxon>Pelagomonadaceae</taxon>
        <taxon>Pelagomonas</taxon>
    </lineage>
</organism>
<dbReference type="Pfam" id="PF00707">
    <property type="entry name" value="IF3_C"/>
    <property type="match status" value="1"/>
</dbReference>
<evidence type="ECO:0000256" key="4">
    <source>
        <dbReference type="RuleBase" id="RU000646"/>
    </source>
</evidence>
<dbReference type="Gene3D" id="3.10.20.80">
    <property type="entry name" value="Translation initiation factor 3 (IF-3), N-terminal domain"/>
    <property type="match status" value="1"/>
</dbReference>